<proteinExistence type="predicted"/>
<sequence>MSQAVSRTGLIDELTQRGLTGLEVDLGRWVQSLKDFQEEIEEMGIINLDQERDLMVSLILHGSSCNILPLASIPELEPIDAEKVENATGQIRSRNQSGDDRVEGPLADQEIPDATTFEEPLVIDQFGSDLLFISSTDAFGRCQI</sequence>
<evidence type="ECO:0000313" key="1">
    <source>
        <dbReference type="EMBL" id="KAG2311447.1"/>
    </source>
</evidence>
<organism evidence="1 2">
    <name type="scientific">Brassica carinata</name>
    <name type="common">Ethiopian mustard</name>
    <name type="synonym">Abyssinian cabbage</name>
    <dbReference type="NCBI Taxonomy" id="52824"/>
    <lineage>
        <taxon>Eukaryota</taxon>
        <taxon>Viridiplantae</taxon>
        <taxon>Streptophyta</taxon>
        <taxon>Embryophyta</taxon>
        <taxon>Tracheophyta</taxon>
        <taxon>Spermatophyta</taxon>
        <taxon>Magnoliopsida</taxon>
        <taxon>eudicotyledons</taxon>
        <taxon>Gunneridae</taxon>
        <taxon>Pentapetalae</taxon>
        <taxon>rosids</taxon>
        <taxon>malvids</taxon>
        <taxon>Brassicales</taxon>
        <taxon>Brassicaceae</taxon>
        <taxon>Brassiceae</taxon>
        <taxon>Brassica</taxon>
    </lineage>
</organism>
<keyword evidence="2" id="KW-1185">Reference proteome</keyword>
<dbReference type="EMBL" id="JAAMPC010000005">
    <property type="protein sequence ID" value="KAG2311447.1"/>
    <property type="molecule type" value="Genomic_DNA"/>
</dbReference>
<comment type="caution">
    <text evidence="1">The sequence shown here is derived from an EMBL/GenBank/DDBJ whole genome shotgun (WGS) entry which is preliminary data.</text>
</comment>
<gene>
    <name evidence="1" type="ORF">Bca52824_023004</name>
</gene>
<evidence type="ECO:0000313" key="2">
    <source>
        <dbReference type="Proteomes" id="UP000886595"/>
    </source>
</evidence>
<dbReference type="AlphaFoldDB" id="A0A8X7VHR6"/>
<reference evidence="1 2" key="1">
    <citation type="submission" date="2020-02" db="EMBL/GenBank/DDBJ databases">
        <authorList>
            <person name="Ma Q."/>
            <person name="Huang Y."/>
            <person name="Song X."/>
            <person name="Pei D."/>
        </authorList>
    </citation>
    <scope>NUCLEOTIDE SEQUENCE [LARGE SCALE GENOMIC DNA]</scope>
    <source>
        <strain evidence="1">Sxm20200214</strain>
        <tissue evidence="1">Leaf</tissue>
    </source>
</reference>
<protein>
    <submittedName>
        <fullName evidence="1">Uncharacterized protein</fullName>
    </submittedName>
</protein>
<name>A0A8X7VHR6_BRACI</name>
<accession>A0A8X7VHR6</accession>
<dbReference type="Proteomes" id="UP000886595">
    <property type="component" value="Unassembled WGS sequence"/>
</dbReference>